<evidence type="ECO:0000313" key="2">
    <source>
        <dbReference type="Proteomes" id="UP000198420"/>
    </source>
</evidence>
<reference evidence="2" key="1">
    <citation type="submission" date="2017-06" db="EMBL/GenBank/DDBJ databases">
        <authorList>
            <person name="Varghese N."/>
            <person name="Submissions S."/>
        </authorList>
    </citation>
    <scope>NUCLEOTIDE SEQUENCE [LARGE SCALE GENOMIC DNA]</scope>
    <source>
        <strain evidence="2">DSM 44485</strain>
    </source>
</reference>
<dbReference type="OrthoDB" id="4760148at2"/>
<accession>A0A238VVH6</accession>
<dbReference type="NCBIfam" id="NF041064">
    <property type="entry name" value="DpdG"/>
    <property type="match status" value="1"/>
</dbReference>
<dbReference type="Proteomes" id="UP000198420">
    <property type="component" value="Unassembled WGS sequence"/>
</dbReference>
<gene>
    <name evidence="1" type="ORF">SAMN06265355_102435</name>
</gene>
<dbReference type="EMBL" id="FZNP01000002">
    <property type="protein sequence ID" value="SNR38325.1"/>
    <property type="molecule type" value="Genomic_DNA"/>
</dbReference>
<sequence length="298" mass="31810">MALINDPASRPAPMWAVVRFLAAEKRPVAAERAKNLLTPPGLVGDDHKMFEWAVDTLKRLRLAEETPEGYLRLTGPAAHLGVADYGAFTGVLRNAVLAPELNSGLGNDDSQVEARDLTRALCWFLSLDPTGESVGLGNYPRLQLNVLSSVVGKAIENNNRWNYFKVWAPALGLGAAALTVSGDASHLVPDCTQAVRQVAQALWRTADTVSAVEVLDKLRTALPVLPGGAYSTAVGVASPGDTVAGPALSFALLRGADEGWWSLKRDADASRTLRIHDPDRPSSPLSCSSITIFEDLHG</sequence>
<dbReference type="InterPro" id="IPR049812">
    <property type="entry name" value="DpdG-like"/>
</dbReference>
<keyword evidence="2" id="KW-1185">Reference proteome</keyword>
<dbReference type="RefSeq" id="WP_089310677.1">
    <property type="nucleotide sequence ID" value="NZ_FZNP01000002.1"/>
</dbReference>
<name>A0A238VVH6_9ACTN</name>
<dbReference type="AlphaFoldDB" id="A0A238VVH6"/>
<protein>
    <submittedName>
        <fullName evidence="1">Uncharacterized protein</fullName>
    </submittedName>
</protein>
<organism evidence="1 2">
    <name type="scientific">Actinomadura mexicana</name>
    <dbReference type="NCBI Taxonomy" id="134959"/>
    <lineage>
        <taxon>Bacteria</taxon>
        <taxon>Bacillati</taxon>
        <taxon>Actinomycetota</taxon>
        <taxon>Actinomycetes</taxon>
        <taxon>Streptosporangiales</taxon>
        <taxon>Thermomonosporaceae</taxon>
        <taxon>Actinomadura</taxon>
    </lineage>
</organism>
<evidence type="ECO:0000313" key="1">
    <source>
        <dbReference type="EMBL" id="SNR38325.1"/>
    </source>
</evidence>
<proteinExistence type="predicted"/>